<evidence type="ECO:0000259" key="1">
    <source>
        <dbReference type="PROSITE" id="PS50006"/>
    </source>
</evidence>
<dbReference type="AlphaFoldDB" id="A0A410H535"/>
<gene>
    <name evidence="2" type="ORF">EPV75_10175</name>
</gene>
<dbReference type="InterPro" id="IPR000253">
    <property type="entry name" value="FHA_dom"/>
</dbReference>
<dbReference type="PROSITE" id="PS50006">
    <property type="entry name" value="FHA_DOMAIN"/>
    <property type="match status" value="1"/>
</dbReference>
<dbReference type="Proteomes" id="UP000285478">
    <property type="component" value="Chromosome"/>
</dbReference>
<dbReference type="Gene3D" id="2.40.10.220">
    <property type="entry name" value="predicted glycosyltransferase like domains"/>
    <property type="match status" value="1"/>
</dbReference>
<dbReference type="EMBL" id="CP035033">
    <property type="protein sequence ID" value="QAB16007.1"/>
    <property type="molecule type" value="Genomic_DNA"/>
</dbReference>
<sequence length="310" mass="36215">MANVRRFFRYDVEIPLYFETVDVQGRHLRVNRDKLIKRQEAFHLEELDHDIRELLSEAFSPTSDALRIFHMLNHRIDYMAWLLDDIIEGHDPRLRHDYKFRLREDRKITPPEVSNVSKVGPLIEGFYLQVSDHLHELIESVQNSIDGKIFLFPRKIKPNFDETDYVSNLGELSERGILPAKALELLIQKLNFYETVFARLKEAYHSISDPGSWPVMPVNISAGGFSFNTNETFEKFAHMNIFMQLDDNILVCRGKIVLNKALKNSEFAYKIGVEFEFLSREHAEIITLFEQHRELQDAMSLASKNGLALF</sequence>
<dbReference type="RefSeq" id="WP_128385313.1">
    <property type="nucleotide sequence ID" value="NZ_CP035033.1"/>
</dbReference>
<keyword evidence="3" id="KW-1185">Reference proteome</keyword>
<accession>A0A410H535</accession>
<dbReference type="KEGG" id="htr:EPV75_10175"/>
<feature type="domain" description="FHA" evidence="1">
    <location>
        <begin position="256"/>
        <end position="310"/>
    </location>
</feature>
<evidence type="ECO:0000313" key="3">
    <source>
        <dbReference type="Proteomes" id="UP000285478"/>
    </source>
</evidence>
<protein>
    <recommendedName>
        <fullName evidence="1">FHA domain-containing protein</fullName>
    </recommendedName>
</protein>
<reference evidence="2 3" key="1">
    <citation type="journal article" date="2018" name="Environ. Microbiol.">
        <title>Genomes of ubiquitous marine and hypersaline Hydrogenovibrio, Thiomicrorhabdus and Thiomicrospira spp. encode a diversity of mechanisms to sustain chemolithoautotrophy in heterogeneous environments.</title>
        <authorList>
            <person name="Scott K.M."/>
            <person name="Williams J."/>
            <person name="Porter C.M.B."/>
            <person name="Russel S."/>
            <person name="Harmer T.L."/>
            <person name="Paul J.H."/>
            <person name="Antonen K.M."/>
            <person name="Bridges M.K."/>
            <person name="Camper G.J."/>
            <person name="Campla C.K."/>
            <person name="Casella L.G."/>
            <person name="Chase E."/>
            <person name="Conrad J.W."/>
            <person name="Cruz M.C."/>
            <person name="Dunlap D.S."/>
            <person name="Duran L."/>
            <person name="Fahsbender E.M."/>
            <person name="Goldsmith D.B."/>
            <person name="Keeley R.F."/>
            <person name="Kondoff M.R."/>
            <person name="Kussy B.I."/>
            <person name="Lane M.K."/>
            <person name="Lawler S."/>
            <person name="Leigh B.A."/>
            <person name="Lewis C."/>
            <person name="Lostal L.M."/>
            <person name="Marking D."/>
            <person name="Mancera P.A."/>
            <person name="McClenthan E.C."/>
            <person name="McIntyre E.A."/>
            <person name="Mine J.A."/>
            <person name="Modi S."/>
            <person name="Moore B.D."/>
            <person name="Morgan W.A."/>
            <person name="Nelson K.M."/>
            <person name="Nguyen K.N."/>
            <person name="Ogburn N."/>
            <person name="Parrino D.G."/>
            <person name="Pedapudi A.D."/>
            <person name="Pelham R.P."/>
            <person name="Preece A.M."/>
            <person name="Rampersad E.A."/>
            <person name="Richardson J.C."/>
            <person name="Rodgers C.M."/>
            <person name="Schaffer B.L."/>
            <person name="Sheridan N.E."/>
            <person name="Solone M.R."/>
            <person name="Staley Z.R."/>
            <person name="Tabuchi M."/>
            <person name="Waide R.J."/>
            <person name="Wanjugi P.W."/>
            <person name="Young S."/>
            <person name="Clum A."/>
            <person name="Daum C."/>
            <person name="Huntemann M."/>
            <person name="Ivanova N."/>
            <person name="Kyrpides N."/>
            <person name="Mikhailova N."/>
            <person name="Palaniappan K."/>
            <person name="Pillay M."/>
            <person name="Reddy T.B.K."/>
            <person name="Shapiro N."/>
            <person name="Stamatis D."/>
            <person name="Varghese N."/>
            <person name="Woyke T."/>
            <person name="Boden R."/>
            <person name="Freyermuth S.K."/>
            <person name="Kerfeld C.A."/>
        </authorList>
    </citation>
    <scope>NUCLEOTIDE SEQUENCE [LARGE SCALE GENOMIC DNA]</scope>
    <source>
        <strain evidence="2 3">JR-2</strain>
    </source>
</reference>
<organism evidence="2 3">
    <name type="scientific">Hydrogenovibrio thermophilus</name>
    <dbReference type="NCBI Taxonomy" id="265883"/>
    <lineage>
        <taxon>Bacteria</taxon>
        <taxon>Pseudomonadati</taxon>
        <taxon>Pseudomonadota</taxon>
        <taxon>Gammaproteobacteria</taxon>
        <taxon>Thiotrichales</taxon>
        <taxon>Piscirickettsiaceae</taxon>
        <taxon>Hydrogenovibrio</taxon>
    </lineage>
</organism>
<name>A0A410H535_9GAMM</name>
<proteinExistence type="predicted"/>
<evidence type="ECO:0000313" key="2">
    <source>
        <dbReference type="EMBL" id="QAB16007.1"/>
    </source>
</evidence>